<dbReference type="EMBL" id="JAIQCV010000001">
    <property type="protein sequence ID" value="KAH1129915.1"/>
    <property type="molecule type" value="Genomic_DNA"/>
</dbReference>
<keyword evidence="2" id="KW-1185">Reference proteome</keyword>
<evidence type="ECO:0000313" key="2">
    <source>
        <dbReference type="Proteomes" id="UP000828251"/>
    </source>
</evidence>
<sequence length="110" mass="12874">MVEDHILETYIYNPSTRAPHVIEQHLQEERFLRIECTITLEDIALQLSLQVDGSIIMGLAIVGGWSGICEQLLGKVPERFFSSRIEIKWLEQNLNYLDNYMSDLEREQYD</sequence>
<organism evidence="1 2">
    <name type="scientific">Gossypium stocksii</name>
    <dbReference type="NCBI Taxonomy" id="47602"/>
    <lineage>
        <taxon>Eukaryota</taxon>
        <taxon>Viridiplantae</taxon>
        <taxon>Streptophyta</taxon>
        <taxon>Embryophyta</taxon>
        <taxon>Tracheophyta</taxon>
        <taxon>Spermatophyta</taxon>
        <taxon>Magnoliopsida</taxon>
        <taxon>eudicotyledons</taxon>
        <taxon>Gunneridae</taxon>
        <taxon>Pentapetalae</taxon>
        <taxon>rosids</taxon>
        <taxon>malvids</taxon>
        <taxon>Malvales</taxon>
        <taxon>Malvaceae</taxon>
        <taxon>Malvoideae</taxon>
        <taxon>Gossypium</taxon>
    </lineage>
</organism>
<protein>
    <submittedName>
        <fullName evidence="1">Uncharacterized protein</fullName>
    </submittedName>
</protein>
<dbReference type="AlphaFoldDB" id="A0A9D4AJH1"/>
<comment type="caution">
    <text evidence="1">The sequence shown here is derived from an EMBL/GenBank/DDBJ whole genome shotgun (WGS) entry which is preliminary data.</text>
</comment>
<evidence type="ECO:0000313" key="1">
    <source>
        <dbReference type="EMBL" id="KAH1129915.1"/>
    </source>
</evidence>
<reference evidence="1 2" key="1">
    <citation type="journal article" date="2021" name="Plant Biotechnol. J.">
        <title>Multi-omics assisted identification of the key and species-specific regulatory components of drought-tolerant mechanisms in Gossypium stocksii.</title>
        <authorList>
            <person name="Yu D."/>
            <person name="Ke L."/>
            <person name="Zhang D."/>
            <person name="Wu Y."/>
            <person name="Sun Y."/>
            <person name="Mei J."/>
            <person name="Sun J."/>
            <person name="Sun Y."/>
        </authorList>
    </citation>
    <scope>NUCLEOTIDE SEQUENCE [LARGE SCALE GENOMIC DNA]</scope>
    <source>
        <strain evidence="2">cv. E1</strain>
        <tissue evidence="1">Leaf</tissue>
    </source>
</reference>
<name>A0A9D4AJH1_9ROSI</name>
<dbReference type="OrthoDB" id="1599069at2759"/>
<dbReference type="Proteomes" id="UP000828251">
    <property type="component" value="Unassembled WGS sequence"/>
</dbReference>
<accession>A0A9D4AJH1</accession>
<proteinExistence type="predicted"/>
<gene>
    <name evidence="1" type="ORF">J1N35_001293</name>
</gene>